<evidence type="ECO:0000313" key="3">
    <source>
        <dbReference type="EMBL" id="KAF6823331.1"/>
    </source>
</evidence>
<sequence>MLVPSVLSSVTLGLVLCATVTLASPNVRRVADVQERTNMAAHEKILEARARAAKKGRPKAPPAPLARAAKKDKKPGE</sequence>
<evidence type="ECO:0000256" key="1">
    <source>
        <dbReference type="SAM" id="MobiDB-lite"/>
    </source>
</evidence>
<name>A0A8H6K2Y4_9PEZI</name>
<evidence type="ECO:0000313" key="4">
    <source>
        <dbReference type="Proteomes" id="UP000654918"/>
    </source>
</evidence>
<dbReference type="Proteomes" id="UP000654918">
    <property type="component" value="Unassembled WGS sequence"/>
</dbReference>
<keyword evidence="4" id="KW-1185">Reference proteome</keyword>
<gene>
    <name evidence="3" type="ORF">CPLU01_11471</name>
</gene>
<organism evidence="3 4">
    <name type="scientific">Colletotrichum plurivorum</name>
    <dbReference type="NCBI Taxonomy" id="2175906"/>
    <lineage>
        <taxon>Eukaryota</taxon>
        <taxon>Fungi</taxon>
        <taxon>Dikarya</taxon>
        <taxon>Ascomycota</taxon>
        <taxon>Pezizomycotina</taxon>
        <taxon>Sordariomycetes</taxon>
        <taxon>Hypocreomycetidae</taxon>
        <taxon>Glomerellales</taxon>
        <taxon>Glomerellaceae</taxon>
        <taxon>Colletotrichum</taxon>
        <taxon>Colletotrichum orchidearum species complex</taxon>
    </lineage>
</organism>
<reference evidence="3" key="1">
    <citation type="journal article" date="2020" name="Phytopathology">
        <title>Genome Sequence Resources of Colletotrichum truncatum, C. plurivorum, C. musicola, and C. sojae: Four Species Pathogenic to Soybean (Glycine max).</title>
        <authorList>
            <person name="Rogerio F."/>
            <person name="Boufleur T.R."/>
            <person name="Ciampi-Guillardi M."/>
            <person name="Sukno S.A."/>
            <person name="Thon M.R."/>
            <person name="Massola Junior N.S."/>
            <person name="Baroncelli R."/>
        </authorList>
    </citation>
    <scope>NUCLEOTIDE SEQUENCE</scope>
    <source>
        <strain evidence="3">LFN00145</strain>
    </source>
</reference>
<feature type="compositionally biased region" description="Basic residues" evidence="1">
    <location>
        <begin position="68"/>
        <end position="77"/>
    </location>
</feature>
<comment type="caution">
    <text evidence="3">The sequence shown here is derived from an EMBL/GenBank/DDBJ whole genome shotgun (WGS) entry which is preliminary data.</text>
</comment>
<evidence type="ECO:0000256" key="2">
    <source>
        <dbReference type="SAM" id="SignalP"/>
    </source>
</evidence>
<dbReference type="EMBL" id="WIGO01000215">
    <property type="protein sequence ID" value="KAF6823331.1"/>
    <property type="molecule type" value="Genomic_DNA"/>
</dbReference>
<keyword evidence="2" id="KW-0732">Signal</keyword>
<accession>A0A8H6K2Y4</accession>
<feature type="region of interest" description="Disordered" evidence="1">
    <location>
        <begin position="50"/>
        <end position="77"/>
    </location>
</feature>
<protein>
    <submittedName>
        <fullName evidence="3">Uncharacterized protein</fullName>
    </submittedName>
</protein>
<dbReference type="AlphaFoldDB" id="A0A8H6K2Y4"/>
<feature type="signal peptide" evidence="2">
    <location>
        <begin position="1"/>
        <end position="23"/>
    </location>
</feature>
<feature type="chain" id="PRO_5034852485" evidence="2">
    <location>
        <begin position="24"/>
        <end position="77"/>
    </location>
</feature>
<proteinExistence type="predicted"/>